<accession>A0A812IKB1</accession>
<sequence>MVVASSKAARADSFLSGTELSAAGLGVIPVLVKACNALQLGHSDVLHPDPPFLSLHPARRKASPGSQRPLVPAALPPKEPNASQIRNVPQNDTRDPCMV</sequence>
<proteinExistence type="predicted"/>
<name>A0A812IKB1_9DINO</name>
<dbReference type="EMBL" id="CAJNDS010000289">
    <property type="protein sequence ID" value="CAE7039020.1"/>
    <property type="molecule type" value="Genomic_DNA"/>
</dbReference>
<evidence type="ECO:0000256" key="1">
    <source>
        <dbReference type="SAM" id="MobiDB-lite"/>
    </source>
</evidence>
<comment type="caution">
    <text evidence="2">The sequence shown here is derived from an EMBL/GenBank/DDBJ whole genome shotgun (WGS) entry which is preliminary data.</text>
</comment>
<keyword evidence="3" id="KW-1185">Reference proteome</keyword>
<evidence type="ECO:0000313" key="3">
    <source>
        <dbReference type="Proteomes" id="UP000604046"/>
    </source>
</evidence>
<feature type="compositionally biased region" description="Polar residues" evidence="1">
    <location>
        <begin position="81"/>
        <end position="91"/>
    </location>
</feature>
<reference evidence="2" key="1">
    <citation type="submission" date="2021-02" db="EMBL/GenBank/DDBJ databases">
        <authorList>
            <person name="Dougan E. K."/>
            <person name="Rhodes N."/>
            <person name="Thang M."/>
            <person name="Chan C."/>
        </authorList>
    </citation>
    <scope>NUCLEOTIDE SEQUENCE</scope>
</reference>
<evidence type="ECO:0000313" key="2">
    <source>
        <dbReference type="EMBL" id="CAE7039020.1"/>
    </source>
</evidence>
<dbReference type="AlphaFoldDB" id="A0A812IKB1"/>
<feature type="region of interest" description="Disordered" evidence="1">
    <location>
        <begin position="46"/>
        <end position="99"/>
    </location>
</feature>
<protein>
    <submittedName>
        <fullName evidence="2">Uncharacterized protein</fullName>
    </submittedName>
</protein>
<gene>
    <name evidence="2" type="ORF">SNAT2548_LOCUS4648</name>
</gene>
<dbReference type="Proteomes" id="UP000604046">
    <property type="component" value="Unassembled WGS sequence"/>
</dbReference>
<organism evidence="2 3">
    <name type="scientific">Symbiodinium natans</name>
    <dbReference type="NCBI Taxonomy" id="878477"/>
    <lineage>
        <taxon>Eukaryota</taxon>
        <taxon>Sar</taxon>
        <taxon>Alveolata</taxon>
        <taxon>Dinophyceae</taxon>
        <taxon>Suessiales</taxon>
        <taxon>Symbiodiniaceae</taxon>
        <taxon>Symbiodinium</taxon>
    </lineage>
</organism>